<comment type="caution">
    <text evidence="2">The sequence shown here is derived from an EMBL/GenBank/DDBJ whole genome shotgun (WGS) entry which is preliminary data.</text>
</comment>
<evidence type="ECO:0000313" key="2">
    <source>
        <dbReference type="EMBL" id="RMC11334.1"/>
    </source>
</evidence>
<reference evidence="2 3" key="1">
    <citation type="submission" date="2018-07" db="EMBL/GenBank/DDBJ databases">
        <title>A high quality draft genome assembly of the barn swallow (H. rustica rustica).</title>
        <authorList>
            <person name="Formenti G."/>
            <person name="Chiara M."/>
            <person name="Poveda L."/>
            <person name="Francoijs K.-J."/>
            <person name="Bonisoli-Alquati A."/>
            <person name="Canova L."/>
            <person name="Gianfranceschi L."/>
            <person name="Horner D.S."/>
            <person name="Saino N."/>
        </authorList>
    </citation>
    <scope>NUCLEOTIDE SEQUENCE [LARGE SCALE GENOMIC DNA]</scope>
    <source>
        <strain evidence="2">Chelidonia</strain>
        <tissue evidence="2">Blood</tissue>
    </source>
</reference>
<keyword evidence="3" id="KW-1185">Reference proteome</keyword>
<gene>
    <name evidence="2" type="ORF">DUI87_11453</name>
</gene>
<protein>
    <submittedName>
        <fullName evidence="2">Uncharacterized protein</fullName>
    </submittedName>
</protein>
<dbReference type="EMBL" id="QRBI01000108">
    <property type="protein sequence ID" value="RMC11334.1"/>
    <property type="molecule type" value="Genomic_DNA"/>
</dbReference>
<name>A0A3M0KJF7_HIRRU</name>
<accession>A0A3M0KJF7</accession>
<dbReference type="Proteomes" id="UP000269221">
    <property type="component" value="Unassembled WGS sequence"/>
</dbReference>
<evidence type="ECO:0000313" key="3">
    <source>
        <dbReference type="Proteomes" id="UP000269221"/>
    </source>
</evidence>
<organism evidence="2 3">
    <name type="scientific">Hirundo rustica rustica</name>
    <dbReference type="NCBI Taxonomy" id="333673"/>
    <lineage>
        <taxon>Eukaryota</taxon>
        <taxon>Metazoa</taxon>
        <taxon>Chordata</taxon>
        <taxon>Craniata</taxon>
        <taxon>Vertebrata</taxon>
        <taxon>Euteleostomi</taxon>
        <taxon>Archelosauria</taxon>
        <taxon>Archosauria</taxon>
        <taxon>Dinosauria</taxon>
        <taxon>Saurischia</taxon>
        <taxon>Theropoda</taxon>
        <taxon>Coelurosauria</taxon>
        <taxon>Aves</taxon>
        <taxon>Neognathae</taxon>
        <taxon>Neoaves</taxon>
        <taxon>Telluraves</taxon>
        <taxon>Australaves</taxon>
        <taxon>Passeriformes</taxon>
        <taxon>Sylvioidea</taxon>
        <taxon>Hirundinidae</taxon>
        <taxon>Hirundo</taxon>
    </lineage>
</organism>
<sequence length="71" mass="7946">MLREQPVRAEPDRAQARRGGAVLLRAFRRWQGAVSAKFSAVRVRTGSNDPRKLMEGSRSLPVDADNGLEQR</sequence>
<feature type="region of interest" description="Disordered" evidence="1">
    <location>
        <begin position="45"/>
        <end position="71"/>
    </location>
</feature>
<dbReference type="AlphaFoldDB" id="A0A3M0KJF7"/>
<evidence type="ECO:0000256" key="1">
    <source>
        <dbReference type="SAM" id="MobiDB-lite"/>
    </source>
</evidence>
<proteinExistence type="predicted"/>